<dbReference type="EMBL" id="BDGI01000024">
    <property type="protein sequence ID" value="GAV27171.1"/>
    <property type="molecule type" value="Genomic_DNA"/>
</dbReference>
<feature type="domain" description="DNA-directed RNA polymerase RpoA/D/Rpb3-type" evidence="16">
    <location>
        <begin position="174"/>
        <end position="367"/>
    </location>
</feature>
<dbReference type="GO" id="GO:0003949">
    <property type="term" value="F:1-(5-phosphoribosyl)-5-[(5-phosphoribosylamino)methylideneamino]imidazole-4-carboxamide isomerase activity"/>
    <property type="evidence" value="ECO:0007669"/>
    <property type="project" value="UniProtKB-EC"/>
</dbReference>
<keyword evidence="9" id="KW-0804">Transcription</keyword>
<dbReference type="GO" id="GO:0006351">
    <property type="term" value="P:DNA-templated transcription"/>
    <property type="evidence" value="ECO:0007669"/>
    <property type="project" value="InterPro"/>
</dbReference>
<dbReference type="EC" id="5.3.1.16" evidence="4 14"/>
<dbReference type="OrthoDB" id="446074at2759"/>
<dbReference type="GO" id="GO:0046983">
    <property type="term" value="F:protein dimerization activity"/>
    <property type="evidence" value="ECO:0007669"/>
    <property type="project" value="InterPro"/>
</dbReference>
<dbReference type="GO" id="GO:0000162">
    <property type="term" value="P:L-tryptophan biosynthetic process"/>
    <property type="evidence" value="ECO:0007669"/>
    <property type="project" value="TreeGrafter"/>
</dbReference>
<dbReference type="InterPro" id="IPR036643">
    <property type="entry name" value="RNApol_insert_sf"/>
</dbReference>
<evidence type="ECO:0000256" key="15">
    <source>
        <dbReference type="SAM" id="MobiDB-lite"/>
    </source>
</evidence>
<dbReference type="SUPFAM" id="SSF55257">
    <property type="entry name" value="RBP11-like subunits of RNA polymerase"/>
    <property type="match status" value="1"/>
</dbReference>
<evidence type="ECO:0000256" key="2">
    <source>
        <dbReference type="ARBA" id="ARBA00005133"/>
    </source>
</evidence>
<comment type="pathway">
    <text evidence="2 14">Amino-acid biosynthesis; L-histidine biosynthesis; L-histidine from 5-phospho-alpha-D-ribose 1-diphosphate: step 4/9.</text>
</comment>
<dbReference type="PANTHER" id="PTHR43090:SF2">
    <property type="entry name" value="1-(5-PHOSPHORIBOSYL)-5-[(5-PHOSPHORIBOSYLAMINO)METHYLIDENEAMINO] IMIDAZOLE-4-CARBOXAMIDE ISOMERASE"/>
    <property type="match status" value="1"/>
</dbReference>
<evidence type="ECO:0000256" key="14">
    <source>
        <dbReference type="RuleBase" id="RU364022"/>
    </source>
</evidence>
<dbReference type="NCBIfam" id="TIGR02129">
    <property type="entry name" value="hisA_euk"/>
    <property type="match status" value="1"/>
</dbReference>
<accession>A0A1Q2YCE1</accession>
<keyword evidence="6" id="KW-0240">DNA-directed RNA polymerase</keyword>
<dbReference type="GO" id="GO:0005737">
    <property type="term" value="C:cytoplasm"/>
    <property type="evidence" value="ECO:0007669"/>
    <property type="project" value="UniProtKB-SubCell"/>
</dbReference>
<dbReference type="InterPro" id="IPR011263">
    <property type="entry name" value="DNA-dir_RNA_pol_RpoA/D/Rpb3"/>
</dbReference>
<feature type="compositionally biased region" description="Low complexity" evidence="15">
    <location>
        <begin position="423"/>
        <end position="444"/>
    </location>
</feature>
<evidence type="ECO:0000256" key="5">
    <source>
        <dbReference type="ARBA" id="ARBA00018464"/>
    </source>
</evidence>
<dbReference type="InterPro" id="IPR044524">
    <property type="entry name" value="Isoase_HisA-like"/>
</dbReference>
<evidence type="ECO:0000256" key="6">
    <source>
        <dbReference type="ARBA" id="ARBA00022478"/>
    </source>
</evidence>
<evidence type="ECO:0000256" key="3">
    <source>
        <dbReference type="ARBA" id="ARBA00009667"/>
    </source>
</evidence>
<keyword evidence="8 13" id="KW-0368">Histidine biosynthesis</keyword>
<dbReference type="InterPro" id="IPR036603">
    <property type="entry name" value="RBP11-like"/>
</dbReference>
<comment type="subcellular location">
    <subcellularLocation>
        <location evidence="14">Cytoplasm</location>
    </subcellularLocation>
</comment>
<keyword evidence="14" id="KW-0963">Cytoplasm</keyword>
<gene>
    <name evidence="17" type="ORF">PMKS-000634</name>
</gene>
<dbReference type="SMART" id="SM00662">
    <property type="entry name" value="RPOLD"/>
    <property type="match status" value="1"/>
</dbReference>
<dbReference type="SUPFAM" id="SSF51366">
    <property type="entry name" value="Ribulose-phoshate binding barrel"/>
    <property type="match status" value="1"/>
</dbReference>
<evidence type="ECO:0000256" key="13">
    <source>
        <dbReference type="RuleBase" id="RU003657"/>
    </source>
</evidence>
<keyword evidence="7 13" id="KW-0028">Amino-acid biosynthesis</keyword>
<evidence type="ECO:0000256" key="11">
    <source>
        <dbReference type="ARBA" id="ARBA00030547"/>
    </source>
</evidence>
<dbReference type="GO" id="GO:0000105">
    <property type="term" value="P:L-histidine biosynthetic process"/>
    <property type="evidence" value="ECO:0007669"/>
    <property type="project" value="UniProtKB-UniPathway"/>
</dbReference>
<evidence type="ECO:0000256" key="8">
    <source>
        <dbReference type="ARBA" id="ARBA00023102"/>
    </source>
</evidence>
<dbReference type="PANTHER" id="PTHR43090">
    <property type="entry name" value="1-(5-PHOSPHORIBOSYL)-5-[(5-PHOSPHORIBOSYLAMINO)METHYLIDENEAMINO] IMIDAZOLE-4-CARBOXAMIDE ISOMERASE"/>
    <property type="match status" value="1"/>
</dbReference>
<evidence type="ECO:0000256" key="4">
    <source>
        <dbReference type="ARBA" id="ARBA00012550"/>
    </source>
</evidence>
<reference evidence="17 18" key="1">
    <citation type="submission" date="2016-08" db="EMBL/GenBank/DDBJ databases">
        <title>Whole genome shotgun sequence of Pichia membranifaciens KS47-1.</title>
        <authorList>
            <person name="Konishi M."/>
            <person name="Ishida M."/>
            <person name="Arakawa T."/>
            <person name="Kato Y."/>
            <person name="Horiuchi J."/>
        </authorList>
    </citation>
    <scope>NUCLEOTIDE SEQUENCE [LARGE SCALE GENOMIC DNA]</scope>
    <source>
        <strain evidence="17 18">KS47-1</strain>
    </source>
</reference>
<dbReference type="Proteomes" id="UP000186136">
    <property type="component" value="Unassembled WGS sequence"/>
</dbReference>
<dbReference type="GO" id="GO:0055029">
    <property type="term" value="C:nuclear DNA-directed RNA polymerase complex"/>
    <property type="evidence" value="ECO:0007669"/>
    <property type="project" value="UniProtKB-ARBA"/>
</dbReference>
<dbReference type="Gene3D" id="3.30.1360.10">
    <property type="entry name" value="RNA polymerase, RBP11-like subunit"/>
    <property type="match status" value="1"/>
</dbReference>
<protein>
    <recommendedName>
        <fullName evidence="5 14">1-(5-phosphoribosyl)-5-[(5-phosphoribosylamino)methylideneamino] imidazole-4-carboxamide isomerase</fullName>
        <ecNumber evidence="4 14">5.3.1.16</ecNumber>
    </recommendedName>
    <alternativeName>
        <fullName evidence="12 14">5-proFAR isomerase</fullName>
    </alternativeName>
    <alternativeName>
        <fullName evidence="11 14">Phosphoribosylformimino-5-aminoimidazole carboxamide ribotide isomerase</fullName>
    </alternativeName>
</protein>
<dbReference type="Pfam" id="PF01193">
    <property type="entry name" value="RNA_pol_L"/>
    <property type="match status" value="1"/>
</dbReference>
<evidence type="ECO:0000256" key="9">
    <source>
        <dbReference type="ARBA" id="ARBA00023163"/>
    </source>
</evidence>
<dbReference type="Gene3D" id="3.20.20.70">
    <property type="entry name" value="Aldolase class I"/>
    <property type="match status" value="1"/>
</dbReference>
<dbReference type="SUPFAM" id="SSF56553">
    <property type="entry name" value="Insert subdomain of RNA polymerase alpha subunit"/>
    <property type="match status" value="1"/>
</dbReference>
<keyword evidence="10 14" id="KW-0413">Isomerase</keyword>
<feature type="region of interest" description="Disordered" evidence="15">
    <location>
        <begin position="414"/>
        <end position="451"/>
    </location>
</feature>
<dbReference type="InterPro" id="IPR011858">
    <property type="entry name" value="His6/HISN3"/>
</dbReference>
<dbReference type="Pfam" id="PF00977">
    <property type="entry name" value="His_biosynth"/>
    <property type="match status" value="1"/>
</dbReference>
<sequence length="451" mass="50427">MTRYVGCIDLHAGKVKQIVGSTLTTNDKLLATNYVSPHTPAYYAELYKQDNVLGTHVIQLGSNSENNRAAEEALKAWPNKLQVGGGVNLQNCKEWIAKGADKVIITSWLFPDGELCWERLEQVSEAVGKDHLVVDVSCKRVPNAETGEISWVVAMNKWQTLTQTTLGKELFEKLKDYTTELLVHAADVEGLCKGIDEELVSKLAEWCEGWPETDETMNVYSSHFIIVSGNSGLNLGHPVIRDPMKKGILICKLKKHQQLHVRCIAKKGISKEHAKWSPCSAIGFEYDPYNKLKHTDYWYEESVEKEWPMSSNAEWEEPPIPGEKFDYMAKPEKFYINLETTGVLKPNEVFSKGCTELQKKIANIVFELGKLDQQSQNTEGNLEMTNGYYGTNAGAANPNADNNYNGYDGYNARGPNGQDGQRTTYGGETSYGGTQYGGNTQYYNDGSTGRW</sequence>
<evidence type="ECO:0000256" key="1">
    <source>
        <dbReference type="ARBA" id="ARBA00000901"/>
    </source>
</evidence>
<evidence type="ECO:0000313" key="18">
    <source>
        <dbReference type="Proteomes" id="UP000186136"/>
    </source>
</evidence>
<proteinExistence type="inferred from homology"/>
<organism evidence="17 18">
    <name type="scientific">Pichia membranifaciens</name>
    <dbReference type="NCBI Taxonomy" id="4926"/>
    <lineage>
        <taxon>Eukaryota</taxon>
        <taxon>Fungi</taxon>
        <taxon>Dikarya</taxon>
        <taxon>Ascomycota</taxon>
        <taxon>Saccharomycotina</taxon>
        <taxon>Pichiomycetes</taxon>
        <taxon>Pichiales</taxon>
        <taxon>Pichiaceae</taxon>
        <taxon>Pichia</taxon>
    </lineage>
</organism>
<comment type="catalytic activity">
    <reaction evidence="1 14">
        <text>1-(5-phospho-beta-D-ribosyl)-5-[(5-phospho-beta-D-ribosylamino)methylideneamino]imidazole-4-carboxamide = 5-[(5-phospho-1-deoxy-D-ribulos-1-ylimino)methylamino]-1-(5-phospho-beta-D-ribosyl)imidazole-4-carboxamide</text>
        <dbReference type="Rhea" id="RHEA:15469"/>
        <dbReference type="ChEBI" id="CHEBI:58435"/>
        <dbReference type="ChEBI" id="CHEBI:58525"/>
        <dbReference type="EC" id="5.3.1.16"/>
    </reaction>
</comment>
<dbReference type="UniPathway" id="UPA00031">
    <property type="reaction ID" value="UER00009"/>
</dbReference>
<dbReference type="AlphaFoldDB" id="A0A1Q2YCE1"/>
<dbReference type="InterPro" id="IPR006062">
    <property type="entry name" value="His_biosynth"/>
</dbReference>
<dbReference type="GO" id="GO:0003899">
    <property type="term" value="F:DNA-directed RNA polymerase activity"/>
    <property type="evidence" value="ECO:0007669"/>
    <property type="project" value="InterPro"/>
</dbReference>
<dbReference type="InterPro" id="IPR011060">
    <property type="entry name" value="RibuloseP-bd_barrel"/>
</dbReference>
<keyword evidence="18" id="KW-1185">Reference proteome</keyword>
<evidence type="ECO:0000313" key="17">
    <source>
        <dbReference type="EMBL" id="GAV27171.1"/>
    </source>
</evidence>
<dbReference type="InterPro" id="IPR013785">
    <property type="entry name" value="Aldolase_TIM"/>
</dbReference>
<comment type="similarity">
    <text evidence="3 13">Belongs to the HisA/HisF family.</text>
</comment>
<evidence type="ECO:0000259" key="16">
    <source>
        <dbReference type="SMART" id="SM00662"/>
    </source>
</evidence>
<name>A0A1Q2YCE1_9ASCO</name>
<evidence type="ECO:0000256" key="7">
    <source>
        <dbReference type="ARBA" id="ARBA00022605"/>
    </source>
</evidence>
<comment type="caution">
    <text evidence="17">The sequence shown here is derived from an EMBL/GenBank/DDBJ whole genome shotgun (WGS) entry which is preliminary data.</text>
</comment>
<evidence type="ECO:0000256" key="12">
    <source>
        <dbReference type="ARBA" id="ARBA00031376"/>
    </source>
</evidence>
<evidence type="ECO:0000256" key="10">
    <source>
        <dbReference type="ARBA" id="ARBA00023235"/>
    </source>
</evidence>